<name>A0AAN8XE03_HALRR</name>
<evidence type="ECO:0000313" key="6">
    <source>
        <dbReference type="Proteomes" id="UP001381693"/>
    </source>
</evidence>
<dbReference type="SUPFAM" id="SSF56496">
    <property type="entry name" value="Fibrinogen C-terminal domain-like"/>
    <property type="match status" value="1"/>
</dbReference>
<dbReference type="PANTHER" id="PTHR19143:SF458">
    <property type="entry name" value="FIBRINOGEN C-TERMINAL DOMAIN-CONTAINING PROTEIN-RELATED"/>
    <property type="match status" value="1"/>
</dbReference>
<dbReference type="GO" id="GO:0005615">
    <property type="term" value="C:extracellular space"/>
    <property type="evidence" value="ECO:0007669"/>
    <property type="project" value="TreeGrafter"/>
</dbReference>
<dbReference type="Pfam" id="PF00147">
    <property type="entry name" value="Fibrinogen_C"/>
    <property type="match status" value="1"/>
</dbReference>
<dbReference type="EMBL" id="JAXCGZ010006427">
    <property type="protein sequence ID" value="KAK7079758.1"/>
    <property type="molecule type" value="Genomic_DNA"/>
</dbReference>
<dbReference type="InterPro" id="IPR036056">
    <property type="entry name" value="Fibrinogen-like_C"/>
</dbReference>
<feature type="chain" id="PRO_5043025011" evidence="3">
    <location>
        <begin position="21"/>
        <end position="378"/>
    </location>
</feature>
<dbReference type="AlphaFoldDB" id="A0AAN8XE03"/>
<dbReference type="PROSITE" id="PS00514">
    <property type="entry name" value="FIBRINOGEN_C_1"/>
    <property type="match status" value="1"/>
</dbReference>
<evidence type="ECO:0000256" key="2">
    <source>
        <dbReference type="ARBA" id="ARBA00053344"/>
    </source>
</evidence>
<accession>A0AAN8XE03</accession>
<keyword evidence="5" id="KW-0675">Receptor</keyword>
<dbReference type="InterPro" id="IPR014716">
    <property type="entry name" value="Fibrinogen_a/b/g_C_1"/>
</dbReference>
<sequence>MKMFVFVCWITLVSCPVSCAETSSTREYQYNVSDTTIGGSVSVSINTEGKINALLLLLSPSGHNIKMKSNCYFSDIQNLASVNNKTSTSKTISSSISKKVISSTPMVAEAAPLKSRADTKLTLEDILSADIIGESGSIVASSITPSTTAIRNIKSRNCLDILDQGKNNNGIYIIHPYECCPDQYVEVFCDMTTDGGGWTVIQRRTNTPKQENFFRDWQSYVTGFGDLRGEFWLGLETIHALTNQTNYEIRFDLGDFEDQTRWAKYSSFFVASSSEDYKLGVGGYSGDAGDSFTRHNGRGFETTDHQSMDECANTYKGAWWYSLCHDSNLNGQYLYGEHNSYADGVNWRSWRGYYYSLKFTEMKIRRKREAISDAGNED</sequence>
<dbReference type="PROSITE" id="PS51257">
    <property type="entry name" value="PROKAR_LIPOPROTEIN"/>
    <property type="match status" value="1"/>
</dbReference>
<proteinExistence type="predicted"/>
<comment type="function">
    <text evidence="2">Lectin involved in innate immunity. Agglutinates all types of human erythrocytes, Gram-positive and Gram-negative bacteria. Has a stronger agglutinating activity towards Gram-negative bacteria than towards Gram-positive bacteria. Specifically recognizes acetyl group-containing substances on agglutinated cells. The hemagglutinating activity was inhibited by EDTA, acetyl group-containing mono- and disaccharides, N-acetyl derivatives of amino acids, other acetyl group-containing substances, propionamide and benzamide. Enhances the antimicrobial activity of big defensin against Gram-positive bacteria but not against Gram-negative bacteria.</text>
</comment>
<gene>
    <name evidence="5" type="primary">FCN2_3</name>
    <name evidence="5" type="ORF">SK128_021868</name>
</gene>
<evidence type="ECO:0000256" key="1">
    <source>
        <dbReference type="ARBA" id="ARBA00023157"/>
    </source>
</evidence>
<evidence type="ECO:0000259" key="4">
    <source>
        <dbReference type="PROSITE" id="PS51406"/>
    </source>
</evidence>
<protein>
    <submittedName>
        <fullName evidence="5">Cell surface pattern recognition receptor signaling pathway</fullName>
    </submittedName>
</protein>
<keyword evidence="1" id="KW-1015">Disulfide bond</keyword>
<dbReference type="InterPro" id="IPR020837">
    <property type="entry name" value="Fibrinogen_CS"/>
</dbReference>
<dbReference type="FunFam" id="3.90.215.10:FF:000001">
    <property type="entry name" value="Tenascin isoform 1"/>
    <property type="match status" value="1"/>
</dbReference>
<comment type="caution">
    <text evidence="5">The sequence shown here is derived from an EMBL/GenBank/DDBJ whole genome shotgun (WGS) entry which is preliminary data.</text>
</comment>
<evidence type="ECO:0000313" key="5">
    <source>
        <dbReference type="EMBL" id="KAK7079758.1"/>
    </source>
</evidence>
<organism evidence="5 6">
    <name type="scientific">Halocaridina rubra</name>
    <name type="common">Hawaiian red shrimp</name>
    <dbReference type="NCBI Taxonomy" id="373956"/>
    <lineage>
        <taxon>Eukaryota</taxon>
        <taxon>Metazoa</taxon>
        <taxon>Ecdysozoa</taxon>
        <taxon>Arthropoda</taxon>
        <taxon>Crustacea</taxon>
        <taxon>Multicrustacea</taxon>
        <taxon>Malacostraca</taxon>
        <taxon>Eumalacostraca</taxon>
        <taxon>Eucarida</taxon>
        <taxon>Decapoda</taxon>
        <taxon>Pleocyemata</taxon>
        <taxon>Caridea</taxon>
        <taxon>Atyoidea</taxon>
        <taxon>Atyidae</taxon>
        <taxon>Halocaridina</taxon>
    </lineage>
</organism>
<feature type="domain" description="Fibrinogen C-terminal" evidence="4">
    <location>
        <begin position="149"/>
        <end position="368"/>
    </location>
</feature>
<feature type="signal peptide" evidence="3">
    <location>
        <begin position="1"/>
        <end position="20"/>
    </location>
</feature>
<dbReference type="Proteomes" id="UP001381693">
    <property type="component" value="Unassembled WGS sequence"/>
</dbReference>
<dbReference type="Gene3D" id="3.90.215.10">
    <property type="entry name" value="Gamma Fibrinogen, chain A, domain 1"/>
    <property type="match status" value="1"/>
</dbReference>
<dbReference type="InterPro" id="IPR002181">
    <property type="entry name" value="Fibrinogen_a/b/g_C_dom"/>
</dbReference>
<dbReference type="GO" id="GO:0030246">
    <property type="term" value="F:carbohydrate binding"/>
    <property type="evidence" value="ECO:0007669"/>
    <property type="project" value="UniProtKB-ARBA"/>
</dbReference>
<keyword evidence="3" id="KW-0732">Signal</keyword>
<dbReference type="PROSITE" id="PS51406">
    <property type="entry name" value="FIBRINOGEN_C_2"/>
    <property type="match status" value="1"/>
</dbReference>
<dbReference type="InterPro" id="IPR050373">
    <property type="entry name" value="Fibrinogen_C-term_domain"/>
</dbReference>
<dbReference type="NCBIfam" id="NF040941">
    <property type="entry name" value="GGGWT_bact"/>
    <property type="match status" value="1"/>
</dbReference>
<reference evidence="5 6" key="1">
    <citation type="submission" date="2023-11" db="EMBL/GenBank/DDBJ databases">
        <title>Halocaridina rubra genome assembly.</title>
        <authorList>
            <person name="Smith C."/>
        </authorList>
    </citation>
    <scope>NUCLEOTIDE SEQUENCE [LARGE SCALE GENOMIC DNA]</scope>
    <source>
        <strain evidence="5">EP-1</strain>
        <tissue evidence="5">Whole</tissue>
    </source>
</reference>
<dbReference type="SMART" id="SM00186">
    <property type="entry name" value="FBG"/>
    <property type="match status" value="1"/>
</dbReference>
<evidence type="ECO:0000256" key="3">
    <source>
        <dbReference type="SAM" id="SignalP"/>
    </source>
</evidence>
<keyword evidence="6" id="KW-1185">Reference proteome</keyword>
<dbReference type="CDD" id="cd00087">
    <property type="entry name" value="FReD"/>
    <property type="match status" value="1"/>
</dbReference>
<dbReference type="PANTHER" id="PTHR19143">
    <property type="entry name" value="FIBRINOGEN/TENASCIN/ANGIOPOEITIN"/>
    <property type="match status" value="1"/>
</dbReference>